<dbReference type="Proteomes" id="UP000521872">
    <property type="component" value="Unassembled WGS sequence"/>
</dbReference>
<organism evidence="2 3">
    <name type="scientific">Agrocybe pediades</name>
    <dbReference type="NCBI Taxonomy" id="84607"/>
    <lineage>
        <taxon>Eukaryota</taxon>
        <taxon>Fungi</taxon>
        <taxon>Dikarya</taxon>
        <taxon>Basidiomycota</taxon>
        <taxon>Agaricomycotina</taxon>
        <taxon>Agaricomycetes</taxon>
        <taxon>Agaricomycetidae</taxon>
        <taxon>Agaricales</taxon>
        <taxon>Agaricineae</taxon>
        <taxon>Strophariaceae</taxon>
        <taxon>Agrocybe</taxon>
    </lineage>
</organism>
<proteinExistence type="predicted"/>
<feature type="compositionally biased region" description="Polar residues" evidence="1">
    <location>
        <begin position="438"/>
        <end position="454"/>
    </location>
</feature>
<dbReference type="EMBL" id="JAACJL010000001">
    <property type="protein sequence ID" value="KAF4623359.1"/>
    <property type="molecule type" value="Genomic_DNA"/>
</dbReference>
<evidence type="ECO:0000313" key="2">
    <source>
        <dbReference type="EMBL" id="KAF4623359.1"/>
    </source>
</evidence>
<gene>
    <name evidence="2" type="ORF">D9613_001570</name>
</gene>
<comment type="caution">
    <text evidence="2">The sequence shown here is derived from an EMBL/GenBank/DDBJ whole genome shotgun (WGS) entry which is preliminary data.</text>
</comment>
<sequence length="481" mass="52653">MRLNPFLPIRSQESAVNANAAASQLSEAEIAETTAPATASSKKKKVKQPLPSSSTTATAASQADHQPRPVSELREIVKKMNPEGKKSKAKDAGSLFKALDDYVVLAGVYNATNGQVLDDTYIAATRRAIEAIAMSIDRTIKKGLNVEHLQSLGASLACIVQDAVPVGLSTGTHCLFDTLLNSILVPVVRSFFMLGHKNLEYLLDNGNPRSTRKSSQDCLDARPAVFCLFQQTVMAMVPQSKLQQVETRIDDRSTRLDVTLTLSTLVVETLHHLRQILDERTVQLHESPPDDRPSRVKRLIVQDTLWYLCSVLHTLATVLRGGLLYSTTKKCSTLLPGSEGTKIGRLALLKKTIINLLVALLACKNDREKFLKQEACMPMEDEDSRPKAKDSMGNSGTPDMPRAAQDMDQSQRSPYASYAGDVNGTTSPGNNGGRPIGENTSYTNAPQGQTTPDDAITRNVQLDQTERRMLLRVAESYFEIC</sequence>
<dbReference type="AlphaFoldDB" id="A0A8H4R4J1"/>
<reference evidence="2 3" key="1">
    <citation type="submission" date="2019-12" db="EMBL/GenBank/DDBJ databases">
        <authorList>
            <person name="Floudas D."/>
            <person name="Bentzer J."/>
            <person name="Ahren D."/>
            <person name="Johansson T."/>
            <person name="Persson P."/>
            <person name="Tunlid A."/>
        </authorList>
    </citation>
    <scope>NUCLEOTIDE SEQUENCE [LARGE SCALE GENOMIC DNA]</scope>
    <source>
        <strain evidence="2 3">CBS 102.39</strain>
    </source>
</reference>
<evidence type="ECO:0000313" key="3">
    <source>
        <dbReference type="Proteomes" id="UP000521872"/>
    </source>
</evidence>
<keyword evidence="3" id="KW-1185">Reference proteome</keyword>
<evidence type="ECO:0000256" key="1">
    <source>
        <dbReference type="SAM" id="MobiDB-lite"/>
    </source>
</evidence>
<protein>
    <submittedName>
        <fullName evidence="2">Uncharacterized protein</fullName>
    </submittedName>
</protein>
<feature type="region of interest" description="Disordered" evidence="1">
    <location>
        <begin position="376"/>
        <end position="454"/>
    </location>
</feature>
<feature type="compositionally biased region" description="Low complexity" evidence="1">
    <location>
        <begin position="48"/>
        <end position="61"/>
    </location>
</feature>
<name>A0A8H4R4J1_9AGAR</name>
<feature type="region of interest" description="Disordered" evidence="1">
    <location>
        <begin position="21"/>
        <end position="70"/>
    </location>
</feature>
<feature type="compositionally biased region" description="Low complexity" evidence="1">
    <location>
        <begin position="26"/>
        <end position="40"/>
    </location>
</feature>
<accession>A0A8H4R4J1</accession>